<name>A0A9D4CU85_DREPO</name>
<gene>
    <name evidence="1" type="ORF">DPMN_039990</name>
</gene>
<organism evidence="1 2">
    <name type="scientific">Dreissena polymorpha</name>
    <name type="common">Zebra mussel</name>
    <name type="synonym">Mytilus polymorpha</name>
    <dbReference type="NCBI Taxonomy" id="45954"/>
    <lineage>
        <taxon>Eukaryota</taxon>
        <taxon>Metazoa</taxon>
        <taxon>Spiralia</taxon>
        <taxon>Lophotrochozoa</taxon>
        <taxon>Mollusca</taxon>
        <taxon>Bivalvia</taxon>
        <taxon>Autobranchia</taxon>
        <taxon>Heteroconchia</taxon>
        <taxon>Euheterodonta</taxon>
        <taxon>Imparidentia</taxon>
        <taxon>Neoheterodontei</taxon>
        <taxon>Myida</taxon>
        <taxon>Dreissenoidea</taxon>
        <taxon>Dreissenidae</taxon>
        <taxon>Dreissena</taxon>
    </lineage>
</organism>
<evidence type="ECO:0000313" key="2">
    <source>
        <dbReference type="Proteomes" id="UP000828390"/>
    </source>
</evidence>
<proteinExistence type="predicted"/>
<dbReference type="EMBL" id="JAIWYP010000011">
    <property type="protein sequence ID" value="KAH3733561.1"/>
    <property type="molecule type" value="Genomic_DNA"/>
</dbReference>
<keyword evidence="2" id="KW-1185">Reference proteome</keyword>
<dbReference type="AlphaFoldDB" id="A0A9D4CU85"/>
<evidence type="ECO:0000313" key="1">
    <source>
        <dbReference type="EMBL" id="KAH3733561.1"/>
    </source>
</evidence>
<dbReference type="Proteomes" id="UP000828390">
    <property type="component" value="Unassembled WGS sequence"/>
</dbReference>
<protein>
    <submittedName>
        <fullName evidence="1">Uncharacterized protein</fullName>
    </submittedName>
</protein>
<sequence>MYMMLCLETCSVPFYLECDAFKCICVRDSFRFQRYLSVTTVQAVVSKAFLVSVLADKKTVQAAVFGLASSPCLTQG</sequence>
<accession>A0A9D4CU85</accession>
<reference evidence="1" key="1">
    <citation type="journal article" date="2019" name="bioRxiv">
        <title>The Genome of the Zebra Mussel, Dreissena polymorpha: A Resource for Invasive Species Research.</title>
        <authorList>
            <person name="McCartney M.A."/>
            <person name="Auch B."/>
            <person name="Kono T."/>
            <person name="Mallez S."/>
            <person name="Zhang Y."/>
            <person name="Obille A."/>
            <person name="Becker A."/>
            <person name="Abrahante J.E."/>
            <person name="Garbe J."/>
            <person name="Badalamenti J.P."/>
            <person name="Herman A."/>
            <person name="Mangelson H."/>
            <person name="Liachko I."/>
            <person name="Sullivan S."/>
            <person name="Sone E.D."/>
            <person name="Koren S."/>
            <person name="Silverstein K.A.T."/>
            <person name="Beckman K.B."/>
            <person name="Gohl D.M."/>
        </authorList>
    </citation>
    <scope>NUCLEOTIDE SEQUENCE</scope>
    <source>
        <strain evidence="1">Duluth1</strain>
        <tissue evidence="1">Whole animal</tissue>
    </source>
</reference>
<reference evidence="1" key="2">
    <citation type="submission" date="2020-11" db="EMBL/GenBank/DDBJ databases">
        <authorList>
            <person name="McCartney M.A."/>
            <person name="Auch B."/>
            <person name="Kono T."/>
            <person name="Mallez S."/>
            <person name="Becker A."/>
            <person name="Gohl D.M."/>
            <person name="Silverstein K.A.T."/>
            <person name="Koren S."/>
            <person name="Bechman K.B."/>
            <person name="Herman A."/>
            <person name="Abrahante J.E."/>
            <person name="Garbe J."/>
        </authorList>
    </citation>
    <scope>NUCLEOTIDE SEQUENCE</scope>
    <source>
        <strain evidence="1">Duluth1</strain>
        <tissue evidence="1">Whole animal</tissue>
    </source>
</reference>
<comment type="caution">
    <text evidence="1">The sequence shown here is derived from an EMBL/GenBank/DDBJ whole genome shotgun (WGS) entry which is preliminary data.</text>
</comment>